<dbReference type="EMBL" id="CAJGYM010000023">
    <property type="protein sequence ID" value="CAD6191767.1"/>
    <property type="molecule type" value="Genomic_DNA"/>
</dbReference>
<accession>A0A8S1H8W4</accession>
<dbReference type="Proteomes" id="UP000835052">
    <property type="component" value="Unassembled WGS sequence"/>
</dbReference>
<feature type="compositionally biased region" description="Basic and acidic residues" evidence="1">
    <location>
        <begin position="54"/>
        <end position="71"/>
    </location>
</feature>
<dbReference type="AlphaFoldDB" id="A0A8S1H8W4"/>
<proteinExistence type="predicted"/>
<reference evidence="2" key="1">
    <citation type="submission" date="2020-10" db="EMBL/GenBank/DDBJ databases">
        <authorList>
            <person name="Kikuchi T."/>
        </authorList>
    </citation>
    <scope>NUCLEOTIDE SEQUENCE</scope>
    <source>
        <strain evidence="2">NKZ352</strain>
    </source>
</reference>
<evidence type="ECO:0000313" key="2">
    <source>
        <dbReference type="EMBL" id="CAD6191767.1"/>
    </source>
</evidence>
<sequence length="182" mass="20708">MRIEDLAKASQMGMEPPVKKKGYDDVVLSDISEDSEKRPQKSRDGKEARKKRSMGKDKTRSGTPREPKKMSQEPSPPHSFDARPPSDPKEFKEVKMELKRPIADRKVTKQIERLLPSENNGIKPEKHENGGHALGPPTQHTHMEKGRHSSEKDKRFFTESSPQGLQNRETRAKKKKGCCTIL</sequence>
<evidence type="ECO:0000313" key="3">
    <source>
        <dbReference type="Proteomes" id="UP000835052"/>
    </source>
</evidence>
<feature type="compositionally biased region" description="Basic and acidic residues" evidence="1">
    <location>
        <begin position="141"/>
        <end position="157"/>
    </location>
</feature>
<feature type="compositionally biased region" description="Polar residues" evidence="1">
    <location>
        <begin position="158"/>
        <end position="167"/>
    </location>
</feature>
<organism evidence="2 3">
    <name type="scientific">Caenorhabditis auriculariae</name>
    <dbReference type="NCBI Taxonomy" id="2777116"/>
    <lineage>
        <taxon>Eukaryota</taxon>
        <taxon>Metazoa</taxon>
        <taxon>Ecdysozoa</taxon>
        <taxon>Nematoda</taxon>
        <taxon>Chromadorea</taxon>
        <taxon>Rhabditida</taxon>
        <taxon>Rhabditina</taxon>
        <taxon>Rhabditomorpha</taxon>
        <taxon>Rhabditoidea</taxon>
        <taxon>Rhabditidae</taxon>
        <taxon>Peloderinae</taxon>
        <taxon>Caenorhabditis</taxon>
    </lineage>
</organism>
<gene>
    <name evidence="2" type="ORF">CAUJ_LOCUS7686</name>
</gene>
<comment type="caution">
    <text evidence="2">The sequence shown here is derived from an EMBL/GenBank/DDBJ whole genome shotgun (WGS) entry which is preliminary data.</text>
</comment>
<dbReference type="OrthoDB" id="5875210at2759"/>
<name>A0A8S1H8W4_9PELO</name>
<feature type="region of interest" description="Disordered" evidence="1">
    <location>
        <begin position="1"/>
        <end position="182"/>
    </location>
</feature>
<feature type="compositionally biased region" description="Basic residues" evidence="1">
    <location>
        <begin position="171"/>
        <end position="182"/>
    </location>
</feature>
<evidence type="ECO:0000256" key="1">
    <source>
        <dbReference type="SAM" id="MobiDB-lite"/>
    </source>
</evidence>
<keyword evidence="3" id="KW-1185">Reference proteome</keyword>
<feature type="compositionally biased region" description="Basic and acidic residues" evidence="1">
    <location>
        <begin position="34"/>
        <end position="47"/>
    </location>
</feature>
<protein>
    <submittedName>
        <fullName evidence="2">Uncharacterized protein</fullName>
    </submittedName>
</protein>
<feature type="compositionally biased region" description="Basic and acidic residues" evidence="1">
    <location>
        <begin position="80"/>
        <end position="112"/>
    </location>
</feature>